<dbReference type="AlphaFoldDB" id="A0AAD6XMG2"/>
<evidence type="ECO:0000313" key="1">
    <source>
        <dbReference type="EMBL" id="KAJ7084774.1"/>
    </source>
</evidence>
<organism evidence="1 2">
    <name type="scientific">Mycena belliarum</name>
    <dbReference type="NCBI Taxonomy" id="1033014"/>
    <lineage>
        <taxon>Eukaryota</taxon>
        <taxon>Fungi</taxon>
        <taxon>Dikarya</taxon>
        <taxon>Basidiomycota</taxon>
        <taxon>Agaricomycotina</taxon>
        <taxon>Agaricomycetes</taxon>
        <taxon>Agaricomycetidae</taxon>
        <taxon>Agaricales</taxon>
        <taxon>Marasmiineae</taxon>
        <taxon>Mycenaceae</taxon>
        <taxon>Mycena</taxon>
    </lineage>
</organism>
<keyword evidence="2" id="KW-1185">Reference proteome</keyword>
<comment type="caution">
    <text evidence="1">The sequence shown here is derived from an EMBL/GenBank/DDBJ whole genome shotgun (WGS) entry which is preliminary data.</text>
</comment>
<dbReference type="Proteomes" id="UP001222325">
    <property type="component" value="Unassembled WGS sequence"/>
</dbReference>
<protein>
    <submittedName>
        <fullName evidence="1">Uncharacterized protein</fullName>
    </submittedName>
</protein>
<gene>
    <name evidence="1" type="ORF">B0H15DRAFT_951278</name>
</gene>
<name>A0AAD6XMG2_9AGAR</name>
<sequence>MLNSRTRYTRTVGRAFAAAAVGLRIDAVPMPTTIVDLLPLALSSRKALCVRSPPPPHVLPPALALVTPLCSTSAGATHD</sequence>
<evidence type="ECO:0000313" key="2">
    <source>
        <dbReference type="Proteomes" id="UP001222325"/>
    </source>
</evidence>
<reference evidence="1" key="1">
    <citation type="submission" date="2023-03" db="EMBL/GenBank/DDBJ databases">
        <title>Massive genome expansion in bonnet fungi (Mycena s.s.) driven by repeated elements and novel gene families across ecological guilds.</title>
        <authorList>
            <consortium name="Lawrence Berkeley National Laboratory"/>
            <person name="Harder C.B."/>
            <person name="Miyauchi S."/>
            <person name="Viragh M."/>
            <person name="Kuo A."/>
            <person name="Thoen E."/>
            <person name="Andreopoulos B."/>
            <person name="Lu D."/>
            <person name="Skrede I."/>
            <person name="Drula E."/>
            <person name="Henrissat B."/>
            <person name="Morin E."/>
            <person name="Kohler A."/>
            <person name="Barry K."/>
            <person name="LaButti K."/>
            <person name="Morin E."/>
            <person name="Salamov A."/>
            <person name="Lipzen A."/>
            <person name="Mereny Z."/>
            <person name="Hegedus B."/>
            <person name="Baldrian P."/>
            <person name="Stursova M."/>
            <person name="Weitz H."/>
            <person name="Taylor A."/>
            <person name="Grigoriev I.V."/>
            <person name="Nagy L.G."/>
            <person name="Martin F."/>
            <person name="Kauserud H."/>
        </authorList>
    </citation>
    <scope>NUCLEOTIDE SEQUENCE</scope>
    <source>
        <strain evidence="1">CBHHK173m</strain>
    </source>
</reference>
<proteinExistence type="predicted"/>
<dbReference type="EMBL" id="JARJCN010000036">
    <property type="protein sequence ID" value="KAJ7084774.1"/>
    <property type="molecule type" value="Genomic_DNA"/>
</dbReference>
<accession>A0AAD6XMG2</accession>